<keyword evidence="1" id="KW-0472">Membrane</keyword>
<gene>
    <name evidence="2" type="ORF">IAB59_02560</name>
</gene>
<dbReference type="AlphaFoldDB" id="A0A9D1KCG9"/>
<evidence type="ECO:0000256" key="1">
    <source>
        <dbReference type="SAM" id="Phobius"/>
    </source>
</evidence>
<keyword evidence="1" id="KW-0812">Transmembrane</keyword>
<organism evidence="2 3">
    <name type="scientific">Candidatus Onthousia faecipullorum</name>
    <dbReference type="NCBI Taxonomy" id="2840887"/>
    <lineage>
        <taxon>Bacteria</taxon>
        <taxon>Bacillati</taxon>
        <taxon>Bacillota</taxon>
        <taxon>Bacilli</taxon>
        <taxon>Candidatus Onthousia</taxon>
    </lineage>
</organism>
<feature type="transmembrane region" description="Helical" evidence="1">
    <location>
        <begin position="20"/>
        <end position="43"/>
    </location>
</feature>
<name>A0A9D1KCG9_9FIRM</name>
<reference evidence="2" key="2">
    <citation type="journal article" date="2021" name="PeerJ">
        <title>Extensive microbial diversity within the chicken gut microbiome revealed by metagenomics and culture.</title>
        <authorList>
            <person name="Gilroy R."/>
            <person name="Ravi A."/>
            <person name="Getino M."/>
            <person name="Pursley I."/>
            <person name="Horton D.L."/>
            <person name="Alikhan N.F."/>
            <person name="Baker D."/>
            <person name="Gharbi K."/>
            <person name="Hall N."/>
            <person name="Watson M."/>
            <person name="Adriaenssens E.M."/>
            <person name="Foster-Nyarko E."/>
            <person name="Jarju S."/>
            <person name="Secka A."/>
            <person name="Antonio M."/>
            <person name="Oren A."/>
            <person name="Chaudhuri R.R."/>
            <person name="La Ragione R."/>
            <person name="Hildebrand F."/>
            <person name="Pallen M.J."/>
        </authorList>
    </citation>
    <scope>NUCLEOTIDE SEQUENCE</scope>
    <source>
        <strain evidence="2">CHK195-26880</strain>
    </source>
</reference>
<sequence>MDNQNYNDDIMKKESNNKVFVVIICLLIFIFMVIGVSMATVTYTREKDSVNTISTGNVSLNYTENTNGIDITNAFPMADDVGRTLTDENQYFDFSINASISGNVVANYEIAAEKVESSTLSNNEVKLYLEKEVNNLYEEVMAPKNFTPLSESTDLGTMAGTMLLDSGSVNKTSTINYRLRMWVDANAIVGELEKSFGVRVSVKAKIDLDK</sequence>
<evidence type="ECO:0000313" key="2">
    <source>
        <dbReference type="EMBL" id="HIT37347.1"/>
    </source>
</evidence>
<proteinExistence type="predicted"/>
<comment type="caution">
    <text evidence="2">The sequence shown here is derived from an EMBL/GenBank/DDBJ whole genome shotgun (WGS) entry which is preliminary data.</text>
</comment>
<reference evidence="2" key="1">
    <citation type="submission" date="2020-10" db="EMBL/GenBank/DDBJ databases">
        <authorList>
            <person name="Gilroy R."/>
        </authorList>
    </citation>
    <scope>NUCLEOTIDE SEQUENCE</scope>
    <source>
        <strain evidence="2">CHK195-26880</strain>
    </source>
</reference>
<dbReference type="EMBL" id="DVKQ01000030">
    <property type="protein sequence ID" value="HIT37347.1"/>
    <property type="molecule type" value="Genomic_DNA"/>
</dbReference>
<keyword evidence="1" id="KW-1133">Transmembrane helix</keyword>
<dbReference type="Proteomes" id="UP000886833">
    <property type="component" value="Unassembled WGS sequence"/>
</dbReference>
<accession>A0A9D1KCG9</accession>
<evidence type="ECO:0000313" key="3">
    <source>
        <dbReference type="Proteomes" id="UP000886833"/>
    </source>
</evidence>
<protein>
    <submittedName>
        <fullName evidence="2">Uncharacterized protein</fullName>
    </submittedName>
</protein>